<keyword evidence="4" id="KW-0732">Signal</keyword>
<evidence type="ECO:0000256" key="4">
    <source>
        <dbReference type="ARBA" id="ARBA00022729"/>
    </source>
</evidence>
<evidence type="ECO:0000256" key="6">
    <source>
        <dbReference type="ARBA" id="ARBA00023136"/>
    </source>
</evidence>
<evidence type="ECO:0000256" key="3">
    <source>
        <dbReference type="ARBA" id="ARBA00022614"/>
    </source>
</evidence>
<dbReference type="FunFam" id="3.80.10.10:FF:000299">
    <property type="entry name" value="Piriformospora indica-insensitive protein 2"/>
    <property type="match status" value="1"/>
</dbReference>
<keyword evidence="8" id="KW-1185">Reference proteome</keyword>
<reference evidence="8" key="1">
    <citation type="journal article" date="2023" name="Commun. Biol.">
        <title>Genome analysis of Parmales, the sister group of diatoms, reveals the evolutionary specialization of diatoms from phago-mixotrophs to photoautotrophs.</title>
        <authorList>
            <person name="Ban H."/>
            <person name="Sato S."/>
            <person name="Yoshikawa S."/>
            <person name="Yamada K."/>
            <person name="Nakamura Y."/>
            <person name="Ichinomiya M."/>
            <person name="Sato N."/>
            <person name="Blanc-Mathieu R."/>
            <person name="Endo H."/>
            <person name="Kuwata A."/>
            <person name="Ogata H."/>
        </authorList>
    </citation>
    <scope>NUCLEOTIDE SEQUENCE [LARGE SCALE GENOMIC DNA]</scope>
</reference>
<evidence type="ECO:0000313" key="8">
    <source>
        <dbReference type="Proteomes" id="UP001165065"/>
    </source>
</evidence>
<evidence type="ECO:0000256" key="2">
    <source>
        <dbReference type="ARBA" id="ARBA00022475"/>
    </source>
</evidence>
<gene>
    <name evidence="7" type="ORF">TrCOL_g7835</name>
</gene>
<proteinExistence type="predicted"/>
<comment type="caution">
    <text evidence="7">The sequence shown here is derived from an EMBL/GenBank/DDBJ whole genome shotgun (WGS) entry which is preliminary data.</text>
</comment>
<dbReference type="Proteomes" id="UP001165065">
    <property type="component" value="Unassembled WGS sequence"/>
</dbReference>
<dbReference type="GO" id="GO:0005886">
    <property type="term" value="C:plasma membrane"/>
    <property type="evidence" value="ECO:0007669"/>
    <property type="project" value="UniProtKB-SubCell"/>
</dbReference>
<keyword evidence="2" id="KW-1003">Cell membrane</keyword>
<dbReference type="AlphaFoldDB" id="A0A9W7G9L6"/>
<accession>A0A9W7G9L6</accession>
<evidence type="ECO:0000313" key="7">
    <source>
        <dbReference type="EMBL" id="GMI37025.1"/>
    </source>
</evidence>
<keyword evidence="5" id="KW-0677">Repeat</keyword>
<dbReference type="InterPro" id="IPR032675">
    <property type="entry name" value="LRR_dom_sf"/>
</dbReference>
<sequence length="187" mass="21181">MKIEHPSTLEPPELQLEREGSIVQLEREGEIVVECALAFGKDMSWLFGSAGESNISCWNGVGVENGRITRIDWYDEKLTGRIPEAIGELTALTYLFLGENDLEGEIPSSLGRLKKLRQLNLARNMLTGSIPRSFSNLTSLEELGLYNNYLHPDAPWYLAGAELKEYLWSLEWRRVPKRKTTSDLCHA</sequence>
<dbReference type="Pfam" id="PF13855">
    <property type="entry name" value="LRR_8"/>
    <property type="match status" value="1"/>
</dbReference>
<dbReference type="EMBL" id="BRYA01000984">
    <property type="protein sequence ID" value="GMI37025.1"/>
    <property type="molecule type" value="Genomic_DNA"/>
</dbReference>
<dbReference type="OrthoDB" id="205182at2759"/>
<dbReference type="SUPFAM" id="SSF52058">
    <property type="entry name" value="L domain-like"/>
    <property type="match status" value="1"/>
</dbReference>
<protein>
    <submittedName>
        <fullName evidence="7">Uncharacterized protein</fullName>
    </submittedName>
</protein>
<dbReference type="PANTHER" id="PTHR48059:SF30">
    <property type="entry name" value="OS06G0587000 PROTEIN"/>
    <property type="match status" value="1"/>
</dbReference>
<evidence type="ECO:0000256" key="1">
    <source>
        <dbReference type="ARBA" id="ARBA00004236"/>
    </source>
</evidence>
<keyword evidence="6" id="KW-0472">Membrane</keyword>
<comment type="subcellular location">
    <subcellularLocation>
        <location evidence="1">Cell membrane</location>
    </subcellularLocation>
</comment>
<evidence type="ECO:0000256" key="5">
    <source>
        <dbReference type="ARBA" id="ARBA00022737"/>
    </source>
</evidence>
<name>A0A9W7G9L6_9STRA</name>
<dbReference type="PANTHER" id="PTHR48059">
    <property type="entry name" value="POLYGALACTURONASE INHIBITOR 1"/>
    <property type="match status" value="1"/>
</dbReference>
<organism evidence="7 8">
    <name type="scientific">Triparma columacea</name>
    <dbReference type="NCBI Taxonomy" id="722753"/>
    <lineage>
        <taxon>Eukaryota</taxon>
        <taxon>Sar</taxon>
        <taxon>Stramenopiles</taxon>
        <taxon>Ochrophyta</taxon>
        <taxon>Bolidophyceae</taxon>
        <taxon>Parmales</taxon>
        <taxon>Triparmaceae</taxon>
        <taxon>Triparma</taxon>
    </lineage>
</organism>
<keyword evidence="3" id="KW-0433">Leucine-rich repeat</keyword>
<dbReference type="InterPro" id="IPR001611">
    <property type="entry name" value="Leu-rich_rpt"/>
</dbReference>
<dbReference type="InterPro" id="IPR051848">
    <property type="entry name" value="PGIP"/>
</dbReference>
<dbReference type="Gene3D" id="3.80.10.10">
    <property type="entry name" value="Ribonuclease Inhibitor"/>
    <property type="match status" value="1"/>
</dbReference>